<sequence>MTKSGNRLAVKKEEIITLKSFLSELLSRKIQMSYLDNFIYGFSIPQISKEFDLLKIYENGPVINIELKSRMIDEKKIEYQLKKNQYYLSHFKKEIISFTYVMTETGSKVFSYDGVSLKESNISEILFSICQDGECYHKDIETLFRAKDYLISPINTPNLFIDGNYYLTDQQENIKNEILKNIADGKRTIWGITGGAGTGKTLLLYDIAKQLSNDKKVCIIHSGMLAKGHKFIGEKITNIDVISARDCNLEKILEYDCILVDESQRLYEIDFNSVITAFKNFNRICIFAYDFYQVLSWKEEKLNIPDKLRSLDCFCEKHITEKIRTNKEIVSFIKHAIYLKNKPDDNIKYDCIDILYAIDYECATSIIEHYVYNKGYEFIAYTPSRVSSVLDYFKGYKNTHEVIGQEFDNVIFNMDDNFQYAEDGHLQGKMHPNPNYIFYKLWFQGVSRAREKLCILVIGNEELFKKLLSVKNKFK</sequence>
<evidence type="ECO:0000259" key="1">
    <source>
        <dbReference type="SMART" id="SM00382"/>
    </source>
</evidence>
<organism evidence="2 3">
    <name type="scientific">Agathobacter rectalis</name>
    <dbReference type="NCBI Taxonomy" id="39491"/>
    <lineage>
        <taxon>Bacteria</taxon>
        <taxon>Bacillati</taxon>
        <taxon>Bacillota</taxon>
        <taxon>Clostridia</taxon>
        <taxon>Lachnospirales</taxon>
        <taxon>Lachnospiraceae</taxon>
        <taxon>Agathobacter</taxon>
    </lineage>
</organism>
<dbReference type="SUPFAM" id="SSF52540">
    <property type="entry name" value="P-loop containing nucleoside triphosphate hydrolases"/>
    <property type="match status" value="1"/>
</dbReference>
<feature type="domain" description="AAA+ ATPase" evidence="1">
    <location>
        <begin position="186"/>
        <end position="324"/>
    </location>
</feature>
<dbReference type="Pfam" id="PF09848">
    <property type="entry name" value="SLFN-g3_helicase"/>
    <property type="match status" value="1"/>
</dbReference>
<dbReference type="AlphaFoldDB" id="A0AAP3VAB8"/>
<dbReference type="RefSeq" id="WP_306775854.1">
    <property type="nucleotide sequence ID" value="NZ_JADPAO010000032.1"/>
</dbReference>
<reference evidence="2" key="1">
    <citation type="submission" date="2023-01" db="EMBL/GenBank/DDBJ databases">
        <title>Human gut microbiome strain richness.</title>
        <authorList>
            <person name="Chen-Liaw A."/>
        </authorList>
    </citation>
    <scope>NUCLEOTIDE SEQUENCE</scope>
    <source>
        <strain evidence="2">1001283st1_D2_1001283B150209_150212</strain>
    </source>
</reference>
<comment type="caution">
    <text evidence="2">The sequence shown here is derived from an EMBL/GenBank/DDBJ whole genome shotgun (WGS) entry which is preliminary data.</text>
</comment>
<dbReference type="InterPro" id="IPR018647">
    <property type="entry name" value="SLFN_3-like_DNA/RNA_helicase"/>
</dbReference>
<name>A0AAP3VAB8_9FIRM</name>
<dbReference type="EMBL" id="JAQLYE010000033">
    <property type="protein sequence ID" value="MDB8019076.1"/>
    <property type="molecule type" value="Genomic_DNA"/>
</dbReference>
<dbReference type="Gene3D" id="3.40.50.300">
    <property type="entry name" value="P-loop containing nucleotide triphosphate hydrolases"/>
    <property type="match status" value="1"/>
</dbReference>
<dbReference type="SMART" id="SM00382">
    <property type="entry name" value="AAA"/>
    <property type="match status" value="1"/>
</dbReference>
<evidence type="ECO:0000313" key="3">
    <source>
        <dbReference type="Proteomes" id="UP001212823"/>
    </source>
</evidence>
<proteinExistence type="predicted"/>
<accession>A0AAP3VAB8</accession>
<gene>
    <name evidence="2" type="ORF">PNE45_13720</name>
</gene>
<dbReference type="Proteomes" id="UP001212823">
    <property type="component" value="Unassembled WGS sequence"/>
</dbReference>
<evidence type="ECO:0000313" key="2">
    <source>
        <dbReference type="EMBL" id="MDB8019076.1"/>
    </source>
</evidence>
<protein>
    <submittedName>
        <fullName evidence="2">DUF2075 domain-containing protein</fullName>
    </submittedName>
</protein>
<dbReference type="InterPro" id="IPR027417">
    <property type="entry name" value="P-loop_NTPase"/>
</dbReference>
<dbReference type="InterPro" id="IPR003593">
    <property type="entry name" value="AAA+_ATPase"/>
</dbReference>